<dbReference type="OrthoDB" id="9793390at2"/>
<feature type="transmembrane region" description="Helical" evidence="6">
    <location>
        <begin position="6"/>
        <end position="26"/>
    </location>
</feature>
<evidence type="ECO:0000313" key="7">
    <source>
        <dbReference type="EMBL" id="SEV95410.1"/>
    </source>
</evidence>
<dbReference type="AlphaFoldDB" id="A0A662Z2Q9"/>
<dbReference type="GO" id="GO:0055085">
    <property type="term" value="P:transmembrane transport"/>
    <property type="evidence" value="ECO:0007669"/>
    <property type="project" value="TreeGrafter"/>
</dbReference>
<feature type="transmembrane region" description="Helical" evidence="6">
    <location>
        <begin position="152"/>
        <end position="175"/>
    </location>
</feature>
<dbReference type="EMBL" id="FOIT01000002">
    <property type="protein sequence ID" value="SEV95410.1"/>
    <property type="molecule type" value="Genomic_DNA"/>
</dbReference>
<proteinExistence type="inferred from homology"/>
<evidence type="ECO:0000256" key="5">
    <source>
        <dbReference type="ARBA" id="ARBA00023136"/>
    </source>
</evidence>
<dbReference type="PANTHER" id="PTHR21716:SF69">
    <property type="entry name" value="TRANSPORT PROTEIN YUBA-RELATED"/>
    <property type="match status" value="1"/>
</dbReference>
<accession>A0A662Z2Q9</accession>
<comment type="subcellular location">
    <subcellularLocation>
        <location evidence="1">Membrane</location>
        <topology evidence="1">Multi-pass membrane protein</topology>
    </subcellularLocation>
</comment>
<dbReference type="InterPro" id="IPR002549">
    <property type="entry name" value="AI-2E-like"/>
</dbReference>
<feature type="transmembrane region" description="Helical" evidence="6">
    <location>
        <begin position="324"/>
        <end position="347"/>
    </location>
</feature>
<evidence type="ECO:0000256" key="6">
    <source>
        <dbReference type="SAM" id="Phobius"/>
    </source>
</evidence>
<feature type="transmembrane region" description="Helical" evidence="6">
    <location>
        <begin position="266"/>
        <end position="287"/>
    </location>
</feature>
<feature type="transmembrane region" description="Helical" evidence="6">
    <location>
        <begin position="33"/>
        <end position="52"/>
    </location>
</feature>
<feature type="transmembrane region" description="Helical" evidence="6">
    <location>
        <begin position="299"/>
        <end position="318"/>
    </location>
</feature>
<sequence>MVNKAWFQTATAIVMTLIIITLVMNVGVLFQPAAIVLSTVFIPLLAGGLLYYVTMPIQKFLERRGVGRGSSIFTIFVIILIVITALVLIIAPMIVNEIQKFVARWPLIQHEIAYLFDFVLEQTERFDIDIGNPINELVDQGLFLLRQITVNFFSIVANTVTALLTLILIPFFFFFMLKDHEKLIPTITRPLKGSFRGFVVKLLNNIDKTLASFVQGQIIVSIILAALLYIGYTLIGLEYALLLAIFALFMNVIPFIGPWIAYFPALILALIQDPILVIGVSIITLVAQQIDGNIITPNIIGNTLKLHPLTVITIVLAAGNIGGFIAMLIAIPFYAVVKVIVVSIYDYREDLRESMFRHIE</sequence>
<organism evidence="7 8">
    <name type="scientific">Aliicoccus persicus</name>
    <dbReference type="NCBI Taxonomy" id="930138"/>
    <lineage>
        <taxon>Bacteria</taxon>
        <taxon>Bacillati</taxon>
        <taxon>Bacillota</taxon>
        <taxon>Bacilli</taxon>
        <taxon>Bacillales</taxon>
        <taxon>Staphylococcaceae</taxon>
        <taxon>Aliicoccus</taxon>
    </lineage>
</organism>
<feature type="transmembrane region" description="Helical" evidence="6">
    <location>
        <begin position="72"/>
        <end position="95"/>
    </location>
</feature>
<evidence type="ECO:0000313" key="8">
    <source>
        <dbReference type="Proteomes" id="UP000243605"/>
    </source>
</evidence>
<dbReference type="Pfam" id="PF01594">
    <property type="entry name" value="AI-2E_transport"/>
    <property type="match status" value="1"/>
</dbReference>
<keyword evidence="8" id="KW-1185">Reference proteome</keyword>
<dbReference type="RefSeq" id="WP_091474458.1">
    <property type="nucleotide sequence ID" value="NZ_FOIT01000002.1"/>
</dbReference>
<dbReference type="Proteomes" id="UP000243605">
    <property type="component" value="Unassembled WGS sequence"/>
</dbReference>
<keyword evidence="4 6" id="KW-1133">Transmembrane helix</keyword>
<protein>
    <submittedName>
        <fullName evidence="7">Predicted PurR-regulated permease PerM</fullName>
    </submittedName>
</protein>
<feature type="transmembrane region" description="Helical" evidence="6">
    <location>
        <begin position="239"/>
        <end position="260"/>
    </location>
</feature>
<keyword evidence="5 6" id="KW-0472">Membrane</keyword>
<gene>
    <name evidence="7" type="ORF">SAMN05192557_0980</name>
</gene>
<dbReference type="GO" id="GO:0016020">
    <property type="term" value="C:membrane"/>
    <property type="evidence" value="ECO:0007669"/>
    <property type="project" value="UniProtKB-SubCell"/>
</dbReference>
<evidence type="ECO:0000256" key="4">
    <source>
        <dbReference type="ARBA" id="ARBA00022989"/>
    </source>
</evidence>
<evidence type="ECO:0000256" key="3">
    <source>
        <dbReference type="ARBA" id="ARBA00022692"/>
    </source>
</evidence>
<name>A0A662Z2Q9_9STAP</name>
<reference evidence="7 8" key="1">
    <citation type="submission" date="2016-10" db="EMBL/GenBank/DDBJ databases">
        <authorList>
            <person name="Varghese N."/>
            <person name="Submissions S."/>
        </authorList>
    </citation>
    <scope>NUCLEOTIDE SEQUENCE [LARGE SCALE GENOMIC DNA]</scope>
    <source>
        <strain evidence="7 8">IBRC-M10081</strain>
    </source>
</reference>
<comment type="similarity">
    <text evidence="2">Belongs to the autoinducer-2 exporter (AI-2E) (TC 2.A.86) family.</text>
</comment>
<evidence type="ECO:0000256" key="1">
    <source>
        <dbReference type="ARBA" id="ARBA00004141"/>
    </source>
</evidence>
<keyword evidence="3 6" id="KW-0812">Transmembrane</keyword>
<dbReference type="PANTHER" id="PTHR21716">
    <property type="entry name" value="TRANSMEMBRANE PROTEIN"/>
    <property type="match status" value="1"/>
</dbReference>
<feature type="transmembrane region" description="Helical" evidence="6">
    <location>
        <begin position="210"/>
        <end position="232"/>
    </location>
</feature>
<evidence type="ECO:0000256" key="2">
    <source>
        <dbReference type="ARBA" id="ARBA00009773"/>
    </source>
</evidence>